<dbReference type="EMBL" id="JAWXVI010000009">
    <property type="protein sequence ID" value="MDX6191294.1"/>
    <property type="molecule type" value="Genomic_DNA"/>
</dbReference>
<sequence>MAKYICNGATCKCSSGTKDGALKVESQSKIFIQNKLMATENEKTFLENFGECNSKSPSIPCVPNILTPWSSPKSNVLQNKHKGLLEASTVMCANLGKINILDSKQSQTKNVKLGDYSSEPKEISKVYAKVRTLESYKGEFGFDWIDVHPETMDIEKIQGIPFENVEYFYKKGKSPQELGNIIAKSTDEAGAIQAVQENYGLINFCNHVDIPFVLLKPIQEITLDLEVFFEGESQDDYISITGDEFYDFKIVGEEERKDKNDKTTKKKIVANEKLLLTIKCLKESLDKTYYFLHSGINGPREVGGLSLIENKVLKLKFRVIALVSNEGNPNTKAKALFEKFRDNGITKHLDENSLNQAGYKIEIENEEMFDNLENPSLNLDDYLYAFDKEDWTNKNYYNAGMLFKNIKVDTGKKDPEGNPITVTKHIDFVTIEEYIKKLKRKNKLYSGGLIILTDSRSMGTTGAFSRFNPFNHYALFVYATNIGSKQTYSHEIGHMLGLNHTFYLGDEGFKEKWNELENSKNDILKIQNNASPIFGNSEITTKRSLILDALNKTNAVFRNDIRKRKIEYNKTKNSTGNFIWDKKPVSKKVFLEKSLAAITEKENQEKSNTQAIKEFSLKKDTIYIDYTKIDNSTFFILKENYLSIKKDYLKYYSFFLTKNYLLYKKGSTKNMMDYSSNQERIQFHQIKIMRDDYEYY</sequence>
<evidence type="ECO:0000313" key="2">
    <source>
        <dbReference type="Proteomes" id="UP001273350"/>
    </source>
</evidence>
<organism evidence="1 2">
    <name type="scientific">Flavobacterium cupriresistens</name>
    <dbReference type="NCBI Taxonomy" id="2893885"/>
    <lineage>
        <taxon>Bacteria</taxon>
        <taxon>Pseudomonadati</taxon>
        <taxon>Bacteroidota</taxon>
        <taxon>Flavobacteriia</taxon>
        <taxon>Flavobacteriales</taxon>
        <taxon>Flavobacteriaceae</taxon>
        <taxon>Flavobacterium</taxon>
    </lineage>
</organism>
<comment type="caution">
    <text evidence="1">The sequence shown here is derived from an EMBL/GenBank/DDBJ whole genome shotgun (WGS) entry which is preliminary data.</text>
</comment>
<proteinExistence type="predicted"/>
<keyword evidence="2" id="KW-1185">Reference proteome</keyword>
<accession>A0ABU4RFA8</accession>
<evidence type="ECO:0000313" key="1">
    <source>
        <dbReference type="EMBL" id="MDX6191294.1"/>
    </source>
</evidence>
<dbReference type="SUPFAM" id="SSF55486">
    <property type="entry name" value="Metalloproteases ('zincins'), catalytic domain"/>
    <property type="match status" value="1"/>
</dbReference>
<gene>
    <name evidence="1" type="ORF">SGQ83_18210</name>
</gene>
<dbReference type="RefSeq" id="WP_230002842.1">
    <property type="nucleotide sequence ID" value="NZ_CP087134.1"/>
</dbReference>
<dbReference type="Pfam" id="PF14107">
    <property type="entry name" value="DUF4280"/>
    <property type="match status" value="1"/>
</dbReference>
<name>A0ABU4RFA8_9FLAO</name>
<reference evidence="1 2" key="1">
    <citation type="submission" date="2023-11" db="EMBL/GenBank/DDBJ databases">
        <title>Unpublished Manusciprt.</title>
        <authorList>
            <person name="Saticioglu I.B."/>
            <person name="Ay H."/>
            <person name="Ajmi N."/>
            <person name="Altun S."/>
            <person name="Duman M."/>
        </authorList>
    </citation>
    <scope>NUCLEOTIDE SEQUENCE [LARGE SCALE GENOMIC DNA]</scope>
    <source>
        <strain evidence="1 2">Fl-318</strain>
    </source>
</reference>
<dbReference type="Proteomes" id="UP001273350">
    <property type="component" value="Unassembled WGS sequence"/>
</dbReference>
<protein>
    <submittedName>
        <fullName evidence="1">PAAR-like protein</fullName>
    </submittedName>
</protein>
<dbReference type="InterPro" id="IPR025460">
    <property type="entry name" value="DUF4280"/>
</dbReference>